<dbReference type="Gene3D" id="2.60.120.330">
    <property type="entry name" value="B-lactam Antibiotic, Isopenicillin N Synthase, Chain"/>
    <property type="match status" value="1"/>
</dbReference>
<organism evidence="3 4">
    <name type="scientific">Ceriporiopsis subvermispora (strain B)</name>
    <name type="common">White-rot fungus</name>
    <name type="synonym">Gelatoporia subvermispora</name>
    <dbReference type="NCBI Taxonomy" id="914234"/>
    <lineage>
        <taxon>Eukaryota</taxon>
        <taxon>Fungi</taxon>
        <taxon>Dikarya</taxon>
        <taxon>Basidiomycota</taxon>
        <taxon>Agaricomycotina</taxon>
        <taxon>Agaricomycetes</taxon>
        <taxon>Polyporales</taxon>
        <taxon>Gelatoporiaceae</taxon>
        <taxon>Gelatoporia</taxon>
    </lineage>
</organism>
<evidence type="ECO:0000313" key="4">
    <source>
        <dbReference type="Proteomes" id="UP000016930"/>
    </source>
</evidence>
<protein>
    <recommendedName>
        <fullName evidence="2">Fe2OG dioxygenase domain-containing protein</fullName>
    </recommendedName>
</protein>
<dbReference type="InterPro" id="IPR005123">
    <property type="entry name" value="Oxoglu/Fe-dep_dioxygenase_dom"/>
</dbReference>
<proteinExistence type="inferred from homology"/>
<dbReference type="SUPFAM" id="SSF51197">
    <property type="entry name" value="Clavaminate synthase-like"/>
    <property type="match status" value="1"/>
</dbReference>
<dbReference type="GO" id="GO:0046872">
    <property type="term" value="F:metal ion binding"/>
    <property type="evidence" value="ECO:0007669"/>
    <property type="project" value="UniProtKB-KW"/>
</dbReference>
<dbReference type="InterPro" id="IPR044861">
    <property type="entry name" value="IPNS-like_FE2OG_OXY"/>
</dbReference>
<comment type="similarity">
    <text evidence="1">Belongs to the iron/ascorbate-dependent oxidoreductase family.</text>
</comment>
<feature type="domain" description="Fe2OG dioxygenase" evidence="2">
    <location>
        <begin position="186"/>
        <end position="294"/>
    </location>
</feature>
<keyword evidence="1" id="KW-0479">Metal-binding</keyword>
<dbReference type="InterPro" id="IPR027443">
    <property type="entry name" value="IPNS-like_sf"/>
</dbReference>
<sequence length="363" mass="40570">MPATLLPRIPLYEPAPATNEPLEFADLAVIDLSKAGTPEGRADLAVQVRDAMSTQGFFYVINHGLTSSQNARIFDIANLPFDQVGEDEKKSLATDFQVTGTYTGYKLRGLWHIESGVKDQIEQYNVNRHVKSQDHPKALIPLLPEIDAFARFNHFEVVHTLLRLFALGLELPEDRFVNMHNFDAAGATSVRFMKYFPREADEEALAKNVWLKGHADIGSVSVLWSQPVGGLQIFSAEGKWKWIKHIENALVINTGDSMEFLSGGFYKPTIHRVIQPPADQRNHPRLGVFYFSMPDDDVKLAPQIDSPVLQKYGLSGRCIDSDPPLMGVWRKGIVAAYGVSDLKKTESGVEEEIINGILVKHYN</sequence>
<evidence type="ECO:0000256" key="1">
    <source>
        <dbReference type="RuleBase" id="RU003682"/>
    </source>
</evidence>
<evidence type="ECO:0000313" key="3">
    <source>
        <dbReference type="EMBL" id="EMD36735.1"/>
    </source>
</evidence>
<dbReference type="HOGENOM" id="CLU_010119_10_0_1"/>
<dbReference type="GO" id="GO:0016491">
    <property type="term" value="F:oxidoreductase activity"/>
    <property type="evidence" value="ECO:0007669"/>
    <property type="project" value="UniProtKB-KW"/>
</dbReference>
<dbReference type="EMBL" id="KB445797">
    <property type="protein sequence ID" value="EMD36735.1"/>
    <property type="molecule type" value="Genomic_DNA"/>
</dbReference>
<dbReference type="PANTHER" id="PTHR47990">
    <property type="entry name" value="2-OXOGLUTARATE (2OG) AND FE(II)-DEPENDENT OXYGENASE SUPERFAMILY PROTEIN-RELATED"/>
    <property type="match status" value="1"/>
</dbReference>
<dbReference type="OrthoDB" id="406156at2759"/>
<keyword evidence="1" id="KW-0408">Iron</keyword>
<accession>M2QX79</accession>
<dbReference type="InterPro" id="IPR026992">
    <property type="entry name" value="DIOX_N"/>
</dbReference>
<dbReference type="STRING" id="914234.M2QX79"/>
<reference evidence="3 4" key="1">
    <citation type="journal article" date="2012" name="Proc. Natl. Acad. Sci. U.S.A.">
        <title>Comparative genomics of Ceriporiopsis subvermispora and Phanerochaete chrysosporium provide insight into selective ligninolysis.</title>
        <authorList>
            <person name="Fernandez-Fueyo E."/>
            <person name="Ruiz-Duenas F.J."/>
            <person name="Ferreira P."/>
            <person name="Floudas D."/>
            <person name="Hibbett D.S."/>
            <person name="Canessa P."/>
            <person name="Larrondo L.F."/>
            <person name="James T.Y."/>
            <person name="Seelenfreund D."/>
            <person name="Lobos S."/>
            <person name="Polanco R."/>
            <person name="Tello M."/>
            <person name="Honda Y."/>
            <person name="Watanabe T."/>
            <person name="Watanabe T."/>
            <person name="Ryu J.S."/>
            <person name="Kubicek C.P."/>
            <person name="Schmoll M."/>
            <person name="Gaskell J."/>
            <person name="Hammel K.E."/>
            <person name="St John F.J."/>
            <person name="Vanden Wymelenberg A."/>
            <person name="Sabat G."/>
            <person name="Splinter BonDurant S."/>
            <person name="Syed K."/>
            <person name="Yadav J.S."/>
            <person name="Doddapaneni H."/>
            <person name="Subramanian V."/>
            <person name="Lavin J.L."/>
            <person name="Oguiza J.A."/>
            <person name="Perez G."/>
            <person name="Pisabarro A.G."/>
            <person name="Ramirez L."/>
            <person name="Santoyo F."/>
            <person name="Master E."/>
            <person name="Coutinho P.M."/>
            <person name="Henrissat B."/>
            <person name="Lombard V."/>
            <person name="Magnuson J.K."/>
            <person name="Kuees U."/>
            <person name="Hori C."/>
            <person name="Igarashi K."/>
            <person name="Samejima M."/>
            <person name="Held B.W."/>
            <person name="Barry K.W."/>
            <person name="LaButti K.M."/>
            <person name="Lapidus A."/>
            <person name="Lindquist E.A."/>
            <person name="Lucas S.M."/>
            <person name="Riley R."/>
            <person name="Salamov A.A."/>
            <person name="Hoffmeister D."/>
            <person name="Schwenk D."/>
            <person name="Hadar Y."/>
            <person name="Yarden O."/>
            <person name="de Vries R.P."/>
            <person name="Wiebenga A."/>
            <person name="Stenlid J."/>
            <person name="Eastwood D."/>
            <person name="Grigoriev I.V."/>
            <person name="Berka R.M."/>
            <person name="Blanchette R.A."/>
            <person name="Kersten P."/>
            <person name="Martinez A.T."/>
            <person name="Vicuna R."/>
            <person name="Cullen D."/>
        </authorList>
    </citation>
    <scope>NUCLEOTIDE SEQUENCE [LARGE SCALE GENOMIC DNA]</scope>
    <source>
        <strain evidence="3 4">B</strain>
    </source>
</reference>
<dbReference type="AlphaFoldDB" id="M2QX79"/>
<gene>
    <name evidence="3" type="ORF">CERSUDRAFT_123796</name>
</gene>
<dbReference type="PROSITE" id="PS51471">
    <property type="entry name" value="FE2OG_OXY"/>
    <property type="match status" value="1"/>
</dbReference>
<dbReference type="Pfam" id="PF03171">
    <property type="entry name" value="2OG-FeII_Oxy"/>
    <property type="match status" value="1"/>
</dbReference>
<name>M2QX79_CERS8</name>
<keyword evidence="4" id="KW-1185">Reference proteome</keyword>
<evidence type="ECO:0000259" key="2">
    <source>
        <dbReference type="PROSITE" id="PS51471"/>
    </source>
</evidence>
<dbReference type="Proteomes" id="UP000016930">
    <property type="component" value="Unassembled WGS sequence"/>
</dbReference>
<dbReference type="PRINTS" id="PR00682">
    <property type="entry name" value="IPNSYNTHASE"/>
</dbReference>
<dbReference type="Pfam" id="PF14226">
    <property type="entry name" value="DIOX_N"/>
    <property type="match status" value="1"/>
</dbReference>
<dbReference type="InterPro" id="IPR050231">
    <property type="entry name" value="Iron_ascorbate_oxido_reductase"/>
</dbReference>
<keyword evidence="1" id="KW-0560">Oxidoreductase</keyword>